<dbReference type="Pfam" id="PF13550">
    <property type="entry name" value="Phage-tail_3"/>
    <property type="match status" value="1"/>
</dbReference>
<accession>A0A8E3B645</accession>
<dbReference type="EMBL" id="QGGH01000001">
    <property type="protein sequence ID" value="PWJ93516.1"/>
    <property type="molecule type" value="Genomic_DNA"/>
</dbReference>
<name>A0A8E3B645_RHILI</name>
<dbReference type="Pfam" id="PF23666">
    <property type="entry name" value="Rcc01698_C"/>
    <property type="match status" value="1"/>
</dbReference>
<evidence type="ECO:0000313" key="3">
    <source>
        <dbReference type="EMBL" id="PWJ93516.1"/>
    </source>
</evidence>
<sequence>MAFIAAAAGAAVGGGLLGGIVETAVGFGLKLAVAFLFPQKIKGPRAESLKAQTSQYGDQLTRWHGAIRTAGAVIWLKGNHIDEHVKTERQGKALGPEVTTYSYTATFAVAFAWNGPASGVTRIWADDKLIFDISAESLQHAIANGGKGIGVAKGASIKVYLGTDDQEPDPDIEADRGAGNVPAWPGIVYVVVKNLPLDEFGLRIPNMEGELLKQSASAYLSIDVGSTVSSHLTDINGDAFAMAANDGLGGILTIYSLPSGTVRKAIDLGFPPTGVIISSRNDVLVGNINADEVHVYDLATGAQKQVVTGVLQSLPKDNINCSCETSIGGVSYILMAREDKLSLLSNIGTGWNLGWSLDLAGKPQILSCGPDRIYWSTGNSTVLHHSSWDTNSLSIVDASFTLPVLGTVQGIRAIFYDDESDSVVVFGAKGNIYVYSADMGTLLRSISNGGWNASGIPDQLLSRRALGASNTLVFSAPEDHRIVEYRISDLTKLADYATTSTAGTWGFDAPGYLSGVSAGFGVIWQPLEGYLMFVPRLARTPVLLSEVLEAECDYAGLIGDASAVTSGIYGYGDRAGTPPRGVIEDLTRVNFVDWAQIDGIQTFFPRQTASFRTLSIDDVGVALNAEPDPVSISEEYPSALDMPEQVIITYPSYDAAYRIGAQAGTTKEDEKFNDEPSQADETGAPIKVRRKRGLAFSTSQVLKDDDAAQVADVMFNSLLDAATVYKTNVGPKHMDLHPGQVVTLPLDEGRTAKAVLTKMSGDTVVEMEFRKRGDSFTSEAVGGQTPYVIDSLLGIADATPVLIDGHLLRGADNNDGFYTGVAVTSAGTFRSASIYRSEDGGSTYLPWAGFVNGMIRGIALDALPDRAHPAAWDRATAFNIAVPIGSPPASVSEDALLASETTNGFAVWNASVGDWEYIRAASVVDNMDGTWTLSTLLRGLKGTEFAMAGHAAGATVYHLDDQAMTRSLEGDRTLARIYVAVPTSTVFDSTGAVTFTNNGKGLRPWSPQLVSATRDAGTGDWTFVFNRRDRLGQAWPESGPETPPMSEASEAYAINIYDGMGVLLNSYDAATETYTYTAADQTTDFGSPQTTLEFGLAQVSAVYGDGIELREAA</sequence>
<proteinExistence type="predicted"/>
<feature type="domain" description="Tip attachment protein J" evidence="1">
    <location>
        <begin position="577"/>
        <end position="752"/>
    </location>
</feature>
<dbReference type="AlphaFoldDB" id="A0A8E3B645"/>
<comment type="caution">
    <text evidence="3">The sequence shown here is derived from an EMBL/GenBank/DDBJ whole genome shotgun (WGS) entry which is preliminary data.</text>
</comment>
<evidence type="ECO:0000259" key="2">
    <source>
        <dbReference type="Pfam" id="PF23666"/>
    </source>
</evidence>
<reference evidence="3 4" key="1">
    <citation type="submission" date="2018-05" db="EMBL/GenBank/DDBJ databases">
        <title>Genomic Encyclopedia of Type Strains, Phase IV (KMG-IV): sequencing the most valuable type-strain genomes for metagenomic binning, comparative biology and taxonomic classification.</title>
        <authorList>
            <person name="Goeker M."/>
        </authorList>
    </citation>
    <scope>NUCLEOTIDE SEQUENCE [LARGE SCALE GENOMIC DNA]</scope>
    <source>
        <strain evidence="3 4">DSM 2626</strain>
    </source>
</reference>
<dbReference type="Proteomes" id="UP000245631">
    <property type="component" value="Unassembled WGS sequence"/>
</dbReference>
<dbReference type="InterPro" id="IPR011047">
    <property type="entry name" value="Quinoprotein_ADH-like_sf"/>
</dbReference>
<dbReference type="GeneID" id="61049552"/>
<protein>
    <submittedName>
        <fullName evidence="3">Putative tail protein</fullName>
    </submittedName>
</protein>
<evidence type="ECO:0000259" key="1">
    <source>
        <dbReference type="Pfam" id="PF13550"/>
    </source>
</evidence>
<dbReference type="InterPro" id="IPR032876">
    <property type="entry name" value="J_dom"/>
</dbReference>
<feature type="domain" description="Rcc01698-like C-terminal" evidence="2">
    <location>
        <begin position="857"/>
        <end position="956"/>
    </location>
</feature>
<dbReference type="InterPro" id="IPR056490">
    <property type="entry name" value="Rcc01698_C"/>
</dbReference>
<gene>
    <name evidence="3" type="ORF">C8D77_101195</name>
</gene>
<dbReference type="SUPFAM" id="SSF50998">
    <property type="entry name" value="Quinoprotein alcohol dehydrogenase-like"/>
    <property type="match status" value="1"/>
</dbReference>
<organism evidence="3 4">
    <name type="scientific">Rhizobium loti</name>
    <name type="common">Mesorhizobium loti</name>
    <dbReference type="NCBI Taxonomy" id="381"/>
    <lineage>
        <taxon>Bacteria</taxon>
        <taxon>Pseudomonadati</taxon>
        <taxon>Pseudomonadota</taxon>
        <taxon>Alphaproteobacteria</taxon>
        <taxon>Hyphomicrobiales</taxon>
        <taxon>Phyllobacteriaceae</taxon>
        <taxon>Mesorhizobium</taxon>
    </lineage>
</organism>
<dbReference type="RefSeq" id="WP_109658735.1">
    <property type="nucleotide sequence ID" value="NZ_QGGH01000001.1"/>
</dbReference>
<evidence type="ECO:0000313" key="4">
    <source>
        <dbReference type="Proteomes" id="UP000245631"/>
    </source>
</evidence>